<comment type="catalytic activity">
    <reaction evidence="1">
        <text>a CDP-1,2-diacyl-sn-glycerol + L-serine = a 1,2-diacyl-sn-glycero-3-phospho-L-serine + CMP + H(+)</text>
        <dbReference type="Rhea" id="RHEA:16913"/>
        <dbReference type="ChEBI" id="CHEBI:15378"/>
        <dbReference type="ChEBI" id="CHEBI:33384"/>
        <dbReference type="ChEBI" id="CHEBI:57262"/>
        <dbReference type="ChEBI" id="CHEBI:58332"/>
        <dbReference type="ChEBI" id="CHEBI:60377"/>
        <dbReference type="EC" id="2.7.8.8"/>
    </reaction>
</comment>
<keyword evidence="9 20" id="KW-0812">Transmembrane</keyword>
<dbReference type="GO" id="GO:0005789">
    <property type="term" value="C:endoplasmic reticulum membrane"/>
    <property type="evidence" value="ECO:0007669"/>
    <property type="project" value="UniProtKB-SubCell"/>
</dbReference>
<evidence type="ECO:0000256" key="17">
    <source>
        <dbReference type="ARBA" id="ARBA00060701"/>
    </source>
</evidence>
<comment type="subcellular location">
    <subcellularLocation>
        <location evidence="2">Endoplasmic reticulum membrane</location>
        <topology evidence="2">Multi-pass membrane protein</topology>
    </subcellularLocation>
</comment>
<feature type="region of interest" description="Disordered" evidence="19">
    <location>
        <begin position="1"/>
        <end position="38"/>
    </location>
</feature>
<evidence type="ECO:0000256" key="15">
    <source>
        <dbReference type="ARBA" id="ARBA00023264"/>
    </source>
</evidence>
<dbReference type="PROSITE" id="PS00379">
    <property type="entry name" value="CDP_ALCOHOL_P_TRANSF"/>
    <property type="match status" value="1"/>
</dbReference>
<evidence type="ECO:0000313" key="21">
    <source>
        <dbReference type="EMBL" id="KAJ1921662.1"/>
    </source>
</evidence>
<dbReference type="InterPro" id="IPR004533">
    <property type="entry name" value="CDP-diaglyc--ser_O-PTrfase"/>
</dbReference>
<gene>
    <name evidence="21" type="primary">CHO1</name>
    <name evidence="21" type="ORF">H4219_000394</name>
</gene>
<evidence type="ECO:0000256" key="16">
    <source>
        <dbReference type="ARBA" id="ARBA00032361"/>
    </source>
</evidence>
<feature type="compositionally biased region" description="Basic and acidic residues" evidence="19">
    <location>
        <begin position="1"/>
        <end position="23"/>
    </location>
</feature>
<keyword evidence="7" id="KW-0444">Lipid biosynthesis</keyword>
<comment type="pathway">
    <text evidence="17">Phospholipid metabolism; phosphatidylethanolamine biosynthesis; phosphatidylethanolamine from CDP-diacylglycerol: step 1/2.</text>
</comment>
<protein>
    <recommendedName>
        <fullName evidence="6">CDP-diacylglycerol--serine O-phosphatidyltransferase</fullName>
        <ecNumber evidence="5">2.7.8.8</ecNumber>
    </recommendedName>
    <alternativeName>
        <fullName evidence="16">Phosphatidylserine synthase</fullName>
    </alternativeName>
</protein>
<keyword evidence="15" id="KW-1208">Phospholipid metabolism</keyword>
<dbReference type="Gene3D" id="1.20.120.1760">
    <property type="match status" value="1"/>
</dbReference>
<dbReference type="PANTHER" id="PTHR14269:SF61">
    <property type="entry name" value="CDP-DIACYLGLYCEROL--SERINE O-PHOSPHATIDYLTRANSFERASE"/>
    <property type="match status" value="1"/>
</dbReference>
<evidence type="ECO:0000256" key="1">
    <source>
        <dbReference type="ARBA" id="ARBA00000287"/>
    </source>
</evidence>
<dbReference type="InterPro" id="IPR050324">
    <property type="entry name" value="CDP-alcohol_PTase-I"/>
</dbReference>
<comment type="caution">
    <text evidence="21">The sequence shown here is derived from an EMBL/GenBank/DDBJ whole genome shotgun (WGS) entry which is preliminary data.</text>
</comment>
<evidence type="ECO:0000256" key="14">
    <source>
        <dbReference type="ARBA" id="ARBA00023209"/>
    </source>
</evidence>
<dbReference type="NCBIfam" id="TIGR00473">
    <property type="entry name" value="pssA"/>
    <property type="match status" value="1"/>
</dbReference>
<dbReference type="Proteomes" id="UP001150538">
    <property type="component" value="Unassembled WGS sequence"/>
</dbReference>
<comment type="pathway">
    <text evidence="3">Lipid metabolism.</text>
</comment>
<dbReference type="InterPro" id="IPR000462">
    <property type="entry name" value="CDP-OH_P_trans"/>
</dbReference>
<dbReference type="AlphaFoldDB" id="A0A9W8A2R0"/>
<evidence type="ECO:0000256" key="7">
    <source>
        <dbReference type="ARBA" id="ARBA00022516"/>
    </source>
</evidence>
<keyword evidence="13 20" id="KW-0472">Membrane</keyword>
<organism evidence="21 22">
    <name type="scientific">Mycoemilia scoparia</name>
    <dbReference type="NCBI Taxonomy" id="417184"/>
    <lineage>
        <taxon>Eukaryota</taxon>
        <taxon>Fungi</taxon>
        <taxon>Fungi incertae sedis</taxon>
        <taxon>Zoopagomycota</taxon>
        <taxon>Kickxellomycotina</taxon>
        <taxon>Kickxellomycetes</taxon>
        <taxon>Kickxellales</taxon>
        <taxon>Kickxellaceae</taxon>
        <taxon>Mycoemilia</taxon>
    </lineage>
</organism>
<name>A0A9W8A2R0_9FUNG</name>
<keyword evidence="22" id="KW-1185">Reference proteome</keyword>
<evidence type="ECO:0000256" key="19">
    <source>
        <dbReference type="SAM" id="MobiDB-lite"/>
    </source>
</evidence>
<evidence type="ECO:0000256" key="9">
    <source>
        <dbReference type="ARBA" id="ARBA00022692"/>
    </source>
</evidence>
<dbReference type="OrthoDB" id="448573at2759"/>
<dbReference type="GO" id="GO:0006659">
    <property type="term" value="P:phosphatidylserine biosynthetic process"/>
    <property type="evidence" value="ECO:0007669"/>
    <property type="project" value="UniProtKB-ARBA"/>
</dbReference>
<evidence type="ECO:0000256" key="2">
    <source>
        <dbReference type="ARBA" id="ARBA00004477"/>
    </source>
</evidence>
<evidence type="ECO:0000313" key="22">
    <source>
        <dbReference type="Proteomes" id="UP001150538"/>
    </source>
</evidence>
<keyword evidence="8 18" id="KW-0808">Transferase</keyword>
<dbReference type="PANTHER" id="PTHR14269">
    <property type="entry name" value="CDP-DIACYLGLYCEROL--GLYCEROL-3-PHOSPHATE 3-PHOSPHATIDYLTRANSFERASE-RELATED"/>
    <property type="match status" value="1"/>
</dbReference>
<comment type="similarity">
    <text evidence="4 18">Belongs to the CDP-alcohol phosphatidyltransferase class-I family.</text>
</comment>
<proteinExistence type="inferred from homology"/>
<dbReference type="EMBL" id="JANBPU010000003">
    <property type="protein sequence ID" value="KAJ1921662.1"/>
    <property type="molecule type" value="Genomic_DNA"/>
</dbReference>
<evidence type="ECO:0000256" key="4">
    <source>
        <dbReference type="ARBA" id="ARBA00010441"/>
    </source>
</evidence>
<evidence type="ECO:0000256" key="18">
    <source>
        <dbReference type="RuleBase" id="RU003750"/>
    </source>
</evidence>
<evidence type="ECO:0000256" key="12">
    <source>
        <dbReference type="ARBA" id="ARBA00023098"/>
    </source>
</evidence>
<sequence length="269" mass="29588">MSSDERVLRNRTVKKETKPKDIGNGESQPQPPPPELPKDLELPMRFSMVRSFKLADLVTLGNGISGCLAIMFAMKAVLAQNSEFLYTSFGLILLGVFFDVMDGRVARWRKSSSLLGQELDSLADLISFGLAPAVLGFACGFQNVLDVSILTYFVCCGLARLARFNATVAELSKGNEGKVKYFEGTPIPTSLVIVGLLAYGVHNGKFWNFDELLDENGNHIAPFRQAFTPDKVWGGEISVIPGYELHPLVLVYAISGSLMISRRLRIPKL</sequence>
<evidence type="ECO:0000256" key="8">
    <source>
        <dbReference type="ARBA" id="ARBA00022679"/>
    </source>
</evidence>
<dbReference type="GO" id="GO:0003882">
    <property type="term" value="F:CDP-diacylglycerol-serine O-phosphatidyltransferase activity"/>
    <property type="evidence" value="ECO:0007669"/>
    <property type="project" value="UniProtKB-EC"/>
</dbReference>
<dbReference type="InterPro" id="IPR043130">
    <property type="entry name" value="CDP-OH_PTrfase_TM_dom"/>
</dbReference>
<feature type="transmembrane region" description="Helical" evidence="20">
    <location>
        <begin position="54"/>
        <end position="78"/>
    </location>
</feature>
<dbReference type="InterPro" id="IPR048254">
    <property type="entry name" value="CDP_ALCOHOL_P_TRANSF_CS"/>
</dbReference>
<evidence type="ECO:0000256" key="20">
    <source>
        <dbReference type="SAM" id="Phobius"/>
    </source>
</evidence>
<evidence type="ECO:0000256" key="5">
    <source>
        <dbReference type="ARBA" id="ARBA00013174"/>
    </source>
</evidence>
<keyword evidence="14" id="KW-0594">Phospholipid biosynthesis</keyword>
<evidence type="ECO:0000256" key="13">
    <source>
        <dbReference type="ARBA" id="ARBA00023136"/>
    </source>
</evidence>
<dbReference type="Pfam" id="PF01066">
    <property type="entry name" value="CDP-OH_P_transf"/>
    <property type="match status" value="1"/>
</dbReference>
<evidence type="ECO:0000256" key="6">
    <source>
        <dbReference type="ARBA" id="ARBA00017171"/>
    </source>
</evidence>
<dbReference type="FunFam" id="1.20.120.1760:FF:000022">
    <property type="entry name" value="CDP-diacylglycerol--serine O-phosphatidyltransferase"/>
    <property type="match status" value="1"/>
</dbReference>
<keyword evidence="11 20" id="KW-1133">Transmembrane helix</keyword>
<evidence type="ECO:0000256" key="3">
    <source>
        <dbReference type="ARBA" id="ARBA00005189"/>
    </source>
</evidence>
<reference evidence="21" key="1">
    <citation type="submission" date="2022-07" db="EMBL/GenBank/DDBJ databases">
        <title>Phylogenomic reconstructions and comparative analyses of Kickxellomycotina fungi.</title>
        <authorList>
            <person name="Reynolds N.K."/>
            <person name="Stajich J.E."/>
            <person name="Barry K."/>
            <person name="Grigoriev I.V."/>
            <person name="Crous P."/>
            <person name="Smith M.E."/>
        </authorList>
    </citation>
    <scope>NUCLEOTIDE SEQUENCE</scope>
    <source>
        <strain evidence="21">NBRC 100468</strain>
    </source>
</reference>
<dbReference type="EC" id="2.7.8.8" evidence="5"/>
<accession>A0A9W8A2R0</accession>
<keyword evidence="10" id="KW-0256">Endoplasmic reticulum</keyword>
<feature type="transmembrane region" description="Helical" evidence="20">
    <location>
        <begin position="84"/>
        <end position="101"/>
    </location>
</feature>
<keyword evidence="12" id="KW-0443">Lipid metabolism</keyword>
<evidence type="ECO:0000256" key="11">
    <source>
        <dbReference type="ARBA" id="ARBA00022989"/>
    </source>
</evidence>
<evidence type="ECO:0000256" key="10">
    <source>
        <dbReference type="ARBA" id="ARBA00022824"/>
    </source>
</evidence>